<evidence type="ECO:0000259" key="1">
    <source>
        <dbReference type="Pfam" id="PF09860"/>
    </source>
</evidence>
<name>A0A4R8VH19_9MICO</name>
<accession>A0A4R8VH19</accession>
<sequence length="166" mass="17918">MANQWRRVVAALAHPDRRTVWAAAALEGSADLAESKRAKAAAALQDAGLLDADGNAVTAVFGELLESTPEVRRDGAERFIRNERIEQYPAKQPDRDELLGWVAAALPPERMSERELGIRLTVVVDDVVTLRRYLVDAGLVSRTPDGAIYQVVQCPAVSAASGTLEG</sequence>
<keyword evidence="5" id="KW-1185">Reference proteome</keyword>
<dbReference type="EMBL" id="SOFD01000005">
    <property type="protein sequence ID" value="TFB81602.1"/>
    <property type="molecule type" value="Genomic_DNA"/>
</dbReference>
<dbReference type="EMBL" id="FNIB01000006">
    <property type="protein sequence ID" value="SDN58572.1"/>
    <property type="molecule type" value="Genomic_DNA"/>
</dbReference>
<evidence type="ECO:0000313" key="3">
    <source>
        <dbReference type="EMBL" id="TFB81602.1"/>
    </source>
</evidence>
<organism evidence="2 4">
    <name type="scientific">Cryobacterium flavum</name>
    <dbReference type="NCBI Taxonomy" id="1424659"/>
    <lineage>
        <taxon>Bacteria</taxon>
        <taxon>Bacillati</taxon>
        <taxon>Actinomycetota</taxon>
        <taxon>Actinomycetes</taxon>
        <taxon>Micrococcales</taxon>
        <taxon>Microbacteriaceae</taxon>
        <taxon>Cryobacterium</taxon>
    </lineage>
</organism>
<dbReference type="Proteomes" id="UP000199639">
    <property type="component" value="Unassembled WGS sequence"/>
</dbReference>
<feature type="domain" description="DUF2087" evidence="1">
    <location>
        <begin position="84"/>
        <end position="150"/>
    </location>
</feature>
<dbReference type="Proteomes" id="UP000298252">
    <property type="component" value="Unassembled WGS sequence"/>
</dbReference>
<dbReference type="InterPro" id="IPR018656">
    <property type="entry name" value="DUF2087"/>
</dbReference>
<protein>
    <submittedName>
        <fullName evidence="3">DUF2087 domain-containing protein</fullName>
    </submittedName>
</protein>
<reference evidence="3 5" key="2">
    <citation type="submission" date="2019-03" db="EMBL/GenBank/DDBJ databases">
        <title>Genomics of glacier-inhabiting Cryobacterium strains.</title>
        <authorList>
            <person name="Liu Q."/>
            <person name="Xin Y.-H."/>
        </authorList>
    </citation>
    <scope>NUCLEOTIDE SEQUENCE [LARGE SCALE GENOMIC DNA]</scope>
    <source>
        <strain evidence="3 5">Hh8</strain>
    </source>
</reference>
<dbReference type="AlphaFoldDB" id="A0A4R8VH19"/>
<reference evidence="2 4" key="1">
    <citation type="submission" date="2016-10" db="EMBL/GenBank/DDBJ databases">
        <authorList>
            <person name="Varghese N."/>
            <person name="Submissions S."/>
        </authorList>
    </citation>
    <scope>NUCLEOTIDE SEQUENCE [LARGE SCALE GENOMIC DNA]</scope>
    <source>
        <strain evidence="2 4">CGMCC 1.11215</strain>
    </source>
</reference>
<evidence type="ECO:0000313" key="4">
    <source>
        <dbReference type="Proteomes" id="UP000199639"/>
    </source>
</evidence>
<dbReference type="RefSeq" id="WP_092340610.1">
    <property type="nucleotide sequence ID" value="NZ_FNIB01000006.1"/>
</dbReference>
<gene>
    <name evidence="3" type="ORF">E3O21_01975</name>
    <name evidence="2" type="ORF">SAMN05216368_10690</name>
</gene>
<evidence type="ECO:0000313" key="5">
    <source>
        <dbReference type="Proteomes" id="UP000298252"/>
    </source>
</evidence>
<proteinExistence type="predicted"/>
<evidence type="ECO:0000313" key="2">
    <source>
        <dbReference type="EMBL" id="SDN58572.1"/>
    </source>
</evidence>
<dbReference type="Pfam" id="PF09860">
    <property type="entry name" value="DUF2087"/>
    <property type="match status" value="1"/>
</dbReference>
<dbReference type="STRING" id="1424659.SAMN05216368_10690"/>